<feature type="disulfide bond" evidence="5">
    <location>
        <begin position="352"/>
        <end position="362"/>
    </location>
</feature>
<name>A0AAV3ZZZ0_9GAST</name>
<feature type="active site" description="For sulfotransferase activity" evidence="3">
    <location>
        <position position="163"/>
    </location>
</feature>
<evidence type="ECO:0000256" key="2">
    <source>
        <dbReference type="ARBA" id="ARBA00023180"/>
    </source>
</evidence>
<comment type="caution">
    <text evidence="9">The sequence shown here is derived from an EMBL/GenBank/DDBJ whole genome shotgun (WGS) entry which is preliminary data.</text>
</comment>
<feature type="domain" description="Sulfotransferase" evidence="8">
    <location>
        <begin position="154"/>
        <end position="389"/>
    </location>
</feature>
<evidence type="ECO:0000256" key="1">
    <source>
        <dbReference type="ARBA" id="ARBA00022679"/>
    </source>
</evidence>
<dbReference type="InterPro" id="IPR037359">
    <property type="entry name" value="NST/OST"/>
</dbReference>
<proteinExistence type="predicted"/>
<feature type="region of interest" description="Disordered" evidence="6">
    <location>
        <begin position="114"/>
        <end position="148"/>
    </location>
</feature>
<evidence type="ECO:0000259" key="8">
    <source>
        <dbReference type="Pfam" id="PF00685"/>
    </source>
</evidence>
<feature type="chain" id="PRO_5043774916" evidence="7">
    <location>
        <begin position="25"/>
        <end position="406"/>
    </location>
</feature>
<feature type="binding site" evidence="4">
    <location>
        <begin position="368"/>
        <end position="372"/>
    </location>
    <ligand>
        <name>3'-phosphoadenylyl sulfate</name>
        <dbReference type="ChEBI" id="CHEBI:58339"/>
    </ligand>
</feature>
<dbReference type="AlphaFoldDB" id="A0AAV3ZZZ0"/>
<dbReference type="GO" id="GO:0008467">
    <property type="term" value="F:[heparan sulfate]-glucosamine 3-sulfotransferase activity"/>
    <property type="evidence" value="ECO:0007669"/>
    <property type="project" value="TreeGrafter"/>
</dbReference>
<dbReference type="InterPro" id="IPR000863">
    <property type="entry name" value="Sulfotransferase_dom"/>
</dbReference>
<evidence type="ECO:0000256" key="5">
    <source>
        <dbReference type="PIRSR" id="PIRSR637359-3"/>
    </source>
</evidence>
<keyword evidence="5" id="KW-1015">Disulfide bond</keyword>
<dbReference type="Proteomes" id="UP000735302">
    <property type="component" value="Unassembled WGS sequence"/>
</dbReference>
<accession>A0AAV3ZZZ0</accession>
<keyword evidence="2" id="KW-0325">Glycoprotein</keyword>
<dbReference type="PANTHER" id="PTHR10605">
    <property type="entry name" value="HEPARAN SULFATE SULFOTRANSFERASE"/>
    <property type="match status" value="1"/>
</dbReference>
<protein>
    <submittedName>
        <fullName evidence="9">Heparan sulfate glucosamine 3-o-sulfotransferase 2</fullName>
    </submittedName>
</protein>
<evidence type="ECO:0000256" key="7">
    <source>
        <dbReference type="SAM" id="SignalP"/>
    </source>
</evidence>
<evidence type="ECO:0000313" key="9">
    <source>
        <dbReference type="EMBL" id="GFO00592.1"/>
    </source>
</evidence>
<dbReference type="EMBL" id="BLXT01003136">
    <property type="protein sequence ID" value="GFO00592.1"/>
    <property type="molecule type" value="Genomic_DNA"/>
</dbReference>
<keyword evidence="1" id="KW-0808">Transferase</keyword>
<dbReference type="InterPro" id="IPR027417">
    <property type="entry name" value="P-loop_NTPase"/>
</dbReference>
<evidence type="ECO:0000256" key="4">
    <source>
        <dbReference type="PIRSR" id="PIRSR637359-2"/>
    </source>
</evidence>
<feature type="binding site" evidence="4">
    <location>
        <position position="252"/>
    </location>
    <ligand>
        <name>3'-phosphoadenylyl sulfate</name>
        <dbReference type="ChEBI" id="CHEBI:58339"/>
    </ligand>
</feature>
<feature type="binding site" evidence="4">
    <location>
        <position position="244"/>
    </location>
    <ligand>
        <name>3'-phosphoadenylyl sulfate</name>
        <dbReference type="ChEBI" id="CHEBI:58339"/>
    </ligand>
</feature>
<keyword evidence="10" id="KW-1185">Reference proteome</keyword>
<evidence type="ECO:0000256" key="3">
    <source>
        <dbReference type="PIRSR" id="PIRSR637359-1"/>
    </source>
</evidence>
<sequence length="406" mass="47316">MAGSAMLFILLAIVWMSCPNCVKTSSNLSKHKRYEDSSARWKMPRHSRVLQFMNVETSEDQDEIDVRLKVQDHTRQGTFLRLRNRDFRHEALKNYSSPRVGSSGAKNDVQYLNSEPKTRTENPEYINSASPKSADLPSRHTRRNSTERPVRRLPKVLIIGAKKAGTRALLEFLRIHPNVAGSGPEPHFFDRNYHRGLDWYRNLMPKTFHDQLTIEKTPAYFVESAVPRRVFDLDPNMKLLLMVRDPVTRAISDYCQAASKHPVRPFEQMAMLNESQGVVNSKWSAIRIGVYDRHLYHWLQVFPFEQIHIVDGQMLVDQPAAEVALVEKFLGIPSFINDSHFRLRSFKGAFPCLVREDGSIHCLDRKSKGRKHPRVRPNVLRYLRDYYRPHNERFFRMVGRTFDWNG</sequence>
<feature type="binding site" evidence="4">
    <location>
        <begin position="163"/>
        <end position="167"/>
    </location>
    <ligand>
        <name>3'-phosphoadenylyl sulfate</name>
        <dbReference type="ChEBI" id="CHEBI:58339"/>
    </ligand>
</feature>
<keyword evidence="7" id="KW-0732">Signal</keyword>
<dbReference type="PANTHER" id="PTHR10605:SF72">
    <property type="entry name" value="HEPARAN SULFATE 3-O SULFOTRANSFERASE-B, ISOFORM A"/>
    <property type="match status" value="1"/>
</dbReference>
<organism evidence="9 10">
    <name type="scientific">Plakobranchus ocellatus</name>
    <dbReference type="NCBI Taxonomy" id="259542"/>
    <lineage>
        <taxon>Eukaryota</taxon>
        <taxon>Metazoa</taxon>
        <taxon>Spiralia</taxon>
        <taxon>Lophotrochozoa</taxon>
        <taxon>Mollusca</taxon>
        <taxon>Gastropoda</taxon>
        <taxon>Heterobranchia</taxon>
        <taxon>Euthyneura</taxon>
        <taxon>Panpulmonata</taxon>
        <taxon>Sacoglossa</taxon>
        <taxon>Placobranchoidea</taxon>
        <taxon>Plakobranchidae</taxon>
        <taxon>Plakobranchus</taxon>
    </lineage>
</organism>
<dbReference type="Pfam" id="PF00685">
    <property type="entry name" value="Sulfotransfer_1"/>
    <property type="match status" value="1"/>
</dbReference>
<gene>
    <name evidence="9" type="ORF">PoB_002709700</name>
</gene>
<dbReference type="SUPFAM" id="SSF52540">
    <property type="entry name" value="P-loop containing nucleoside triphosphate hydrolases"/>
    <property type="match status" value="1"/>
</dbReference>
<dbReference type="Gene3D" id="3.40.50.300">
    <property type="entry name" value="P-loop containing nucleotide triphosphate hydrolases"/>
    <property type="match status" value="1"/>
</dbReference>
<reference evidence="9 10" key="1">
    <citation type="journal article" date="2021" name="Elife">
        <title>Chloroplast acquisition without the gene transfer in kleptoplastic sea slugs, Plakobranchus ocellatus.</title>
        <authorList>
            <person name="Maeda T."/>
            <person name="Takahashi S."/>
            <person name="Yoshida T."/>
            <person name="Shimamura S."/>
            <person name="Takaki Y."/>
            <person name="Nagai Y."/>
            <person name="Toyoda A."/>
            <person name="Suzuki Y."/>
            <person name="Arimoto A."/>
            <person name="Ishii H."/>
            <person name="Satoh N."/>
            <person name="Nishiyama T."/>
            <person name="Hasebe M."/>
            <person name="Maruyama T."/>
            <person name="Minagawa J."/>
            <person name="Obokata J."/>
            <person name="Shigenobu S."/>
        </authorList>
    </citation>
    <scope>NUCLEOTIDE SEQUENCE [LARGE SCALE GENOMIC DNA]</scope>
</reference>
<evidence type="ECO:0000256" key="6">
    <source>
        <dbReference type="SAM" id="MobiDB-lite"/>
    </source>
</evidence>
<feature type="signal peptide" evidence="7">
    <location>
        <begin position="1"/>
        <end position="24"/>
    </location>
</feature>
<evidence type="ECO:0000313" key="10">
    <source>
        <dbReference type="Proteomes" id="UP000735302"/>
    </source>
</evidence>